<dbReference type="PANTHER" id="PTHR23011">
    <property type="entry name" value="CYCLIC NUCLEOTIDE-BINDING DOMAIN CONTAINING PROTEIN"/>
    <property type="match status" value="1"/>
</dbReference>
<evidence type="ECO:0000313" key="3">
    <source>
        <dbReference type="Proteomes" id="UP000178885"/>
    </source>
</evidence>
<feature type="domain" description="Cyclic nucleotide-binding" evidence="1">
    <location>
        <begin position="12"/>
        <end position="110"/>
    </location>
</feature>
<evidence type="ECO:0000259" key="1">
    <source>
        <dbReference type="PROSITE" id="PS50042"/>
    </source>
</evidence>
<dbReference type="PROSITE" id="PS50042">
    <property type="entry name" value="CNMP_BINDING_3"/>
    <property type="match status" value="1"/>
</dbReference>
<dbReference type="EMBL" id="MFSU01000020">
    <property type="protein sequence ID" value="OGI48744.1"/>
    <property type="molecule type" value="Genomic_DNA"/>
</dbReference>
<dbReference type="Gene3D" id="2.60.120.10">
    <property type="entry name" value="Jelly Rolls"/>
    <property type="match status" value="1"/>
</dbReference>
<dbReference type="SMART" id="SM00100">
    <property type="entry name" value="cNMP"/>
    <property type="match status" value="1"/>
</dbReference>
<reference evidence="2 3" key="1">
    <citation type="journal article" date="2016" name="Nat. Commun.">
        <title>Thousands of microbial genomes shed light on interconnected biogeochemical processes in an aquifer system.</title>
        <authorList>
            <person name="Anantharaman K."/>
            <person name="Brown C.T."/>
            <person name="Hug L.A."/>
            <person name="Sharon I."/>
            <person name="Castelle C.J."/>
            <person name="Probst A.J."/>
            <person name="Thomas B.C."/>
            <person name="Singh A."/>
            <person name="Wilkins M.J."/>
            <person name="Karaoz U."/>
            <person name="Brodie E.L."/>
            <person name="Williams K.H."/>
            <person name="Hubbard S.S."/>
            <person name="Banfield J.F."/>
        </authorList>
    </citation>
    <scope>NUCLEOTIDE SEQUENCE [LARGE SCALE GENOMIC DNA]</scope>
</reference>
<dbReference type="InterPro" id="IPR014710">
    <property type="entry name" value="RmlC-like_jellyroll"/>
</dbReference>
<accession>A0A1F6TUD4</accession>
<dbReference type="CDD" id="cd00038">
    <property type="entry name" value="CAP_ED"/>
    <property type="match status" value="1"/>
</dbReference>
<sequence length="154" mass="17751">MATPDQIKRCFLFFELLDDEIERVVKDCYVERFEDGQTILKEDDLGRDFYVILSGKVRLTKIVDGREIEITVLNKGEALGETVLPNESRRMTNIIASGTVDLLIIDQDTIFALYEKHPKIFGIIMLNLSRMLTTRLQQSNVAIAKMHERFRRAG</sequence>
<comment type="caution">
    <text evidence="2">The sequence shown here is derived from an EMBL/GenBank/DDBJ whole genome shotgun (WGS) entry which is preliminary data.</text>
</comment>
<dbReference type="PANTHER" id="PTHR23011:SF28">
    <property type="entry name" value="CYCLIC NUCLEOTIDE-BINDING DOMAIN CONTAINING PROTEIN"/>
    <property type="match status" value="1"/>
</dbReference>
<dbReference type="STRING" id="1817760.A2151_01105"/>
<dbReference type="AlphaFoldDB" id="A0A1F6TUD4"/>
<evidence type="ECO:0000313" key="2">
    <source>
        <dbReference type="EMBL" id="OGI48744.1"/>
    </source>
</evidence>
<dbReference type="Pfam" id="PF00027">
    <property type="entry name" value="cNMP_binding"/>
    <property type="match status" value="1"/>
</dbReference>
<dbReference type="InterPro" id="IPR018490">
    <property type="entry name" value="cNMP-bd_dom_sf"/>
</dbReference>
<dbReference type="Proteomes" id="UP000178885">
    <property type="component" value="Unassembled WGS sequence"/>
</dbReference>
<protein>
    <recommendedName>
        <fullName evidence="1">Cyclic nucleotide-binding domain-containing protein</fullName>
    </recommendedName>
</protein>
<gene>
    <name evidence="2" type="ORF">A2151_01105</name>
</gene>
<dbReference type="InterPro" id="IPR000595">
    <property type="entry name" value="cNMP-bd_dom"/>
</dbReference>
<dbReference type="SUPFAM" id="SSF51206">
    <property type="entry name" value="cAMP-binding domain-like"/>
    <property type="match status" value="1"/>
</dbReference>
<name>A0A1F6TUD4_9PROT</name>
<organism evidence="2 3">
    <name type="scientific">Candidatus Muproteobacteria bacterium RBG_16_65_34</name>
    <dbReference type="NCBI Taxonomy" id="1817760"/>
    <lineage>
        <taxon>Bacteria</taxon>
        <taxon>Pseudomonadati</taxon>
        <taxon>Pseudomonadota</taxon>
        <taxon>Candidatus Muproteobacteria</taxon>
    </lineage>
</organism>
<proteinExistence type="predicted"/>